<dbReference type="RefSeq" id="WP_318649261.1">
    <property type="nucleotide sequence ID" value="NZ_CP137852.1"/>
</dbReference>
<name>A0ABZ0PI41_9PROT</name>
<keyword evidence="8" id="KW-0131">Cell cycle</keyword>
<evidence type="ECO:0000259" key="7">
    <source>
        <dbReference type="Pfam" id="PF16822"/>
    </source>
</evidence>
<dbReference type="Proteomes" id="UP001305521">
    <property type="component" value="Chromosome"/>
</dbReference>
<dbReference type="InterPro" id="IPR031811">
    <property type="entry name" value="ALGX/ALGJ_SGNH-like"/>
</dbReference>
<dbReference type="EMBL" id="CP137852">
    <property type="protein sequence ID" value="WPB85295.1"/>
    <property type="molecule type" value="Genomic_DNA"/>
</dbReference>
<gene>
    <name evidence="8" type="ORF">R9Z33_00125</name>
</gene>
<evidence type="ECO:0000256" key="6">
    <source>
        <dbReference type="ARBA" id="ARBA00022841"/>
    </source>
</evidence>
<proteinExistence type="predicted"/>
<feature type="domain" description="AlgX/AlgJ SGNH hydrolase-like" evidence="7">
    <location>
        <begin position="92"/>
        <end position="353"/>
    </location>
</feature>
<sequence length="372" mass="40169">MIESWIKRMATLQAAVVIAILGWGAWQGVSAIASDSAQRRLAPTLNLEAFLAGRFAAAVNYVMAHNLPVDPYVRAAGGFFRWRFFDSGGPQVRVGCNDWLFLTEELRPWPDPGPAMRERVEGLARIRDRLAAQNITLLVTIVPDKARVHREELCGAPLSAQAEQRYAELVSTFAARGITPIPLLEPLRALAREKPAYWRTDTHWNQDGAALAARQIAAAARGLNLDRPGGFTTRFAAEETNGPGDLLRLMGLDIMPDGWRPAPDRQHLATTTAPAPAAGGGGGLLDDEGQPQVALIGSSYSLNANFHGFLQEALGAAVTNLAQAGGGFAGAARAYFSGATFREAPPRVIIWEVLERAMAQPVTEDERAFLAQ</sequence>
<dbReference type="Pfam" id="PF16822">
    <property type="entry name" value="ALGX"/>
    <property type="match status" value="1"/>
</dbReference>
<dbReference type="SUPFAM" id="SSF52266">
    <property type="entry name" value="SGNH hydrolase"/>
    <property type="match status" value="1"/>
</dbReference>
<protein>
    <submittedName>
        <fullName evidence="8">Cell division protein FtsQ</fullName>
    </submittedName>
</protein>
<evidence type="ECO:0000256" key="5">
    <source>
        <dbReference type="ARBA" id="ARBA00022764"/>
    </source>
</evidence>
<dbReference type="GO" id="GO:0051301">
    <property type="term" value="P:cell division"/>
    <property type="evidence" value="ECO:0007669"/>
    <property type="project" value="UniProtKB-KW"/>
</dbReference>
<evidence type="ECO:0000256" key="4">
    <source>
        <dbReference type="ARBA" id="ARBA00022729"/>
    </source>
</evidence>
<organism evidence="8 9">
    <name type="scientific">Sediminicoccus rosea</name>
    <dbReference type="NCBI Taxonomy" id="1225128"/>
    <lineage>
        <taxon>Bacteria</taxon>
        <taxon>Pseudomonadati</taxon>
        <taxon>Pseudomonadota</taxon>
        <taxon>Alphaproteobacteria</taxon>
        <taxon>Acetobacterales</taxon>
        <taxon>Roseomonadaceae</taxon>
        <taxon>Sediminicoccus</taxon>
    </lineage>
</organism>
<accession>A0ABZ0PI41</accession>
<comment type="subcellular location">
    <subcellularLocation>
        <location evidence="1">Periplasm</location>
    </subcellularLocation>
</comment>
<reference evidence="8 9" key="1">
    <citation type="submission" date="2023-11" db="EMBL/GenBank/DDBJ databases">
        <title>Arctic aerobic anoxygenic photoheterotroph Sediminicoccus rosea KRV36 adapts its photosynthesis to long days of polar summer.</title>
        <authorList>
            <person name="Tomasch J."/>
            <person name="Kopejtka K."/>
            <person name="Bily T."/>
            <person name="Gardiner A.T."/>
            <person name="Gardian Z."/>
            <person name="Shivaramu S."/>
            <person name="Koblizek M."/>
            <person name="Engelhardt F."/>
            <person name="Kaftan D."/>
        </authorList>
    </citation>
    <scope>NUCLEOTIDE SEQUENCE [LARGE SCALE GENOMIC DNA]</scope>
    <source>
        <strain evidence="8 9">R-30</strain>
    </source>
</reference>
<evidence type="ECO:0000313" key="8">
    <source>
        <dbReference type="EMBL" id="WPB85295.1"/>
    </source>
</evidence>
<evidence type="ECO:0000256" key="3">
    <source>
        <dbReference type="ARBA" id="ARBA00022679"/>
    </source>
</evidence>
<keyword evidence="9" id="KW-1185">Reference proteome</keyword>
<keyword evidence="5" id="KW-0574">Periplasm</keyword>
<keyword evidence="4" id="KW-0732">Signal</keyword>
<keyword evidence="8" id="KW-0132">Cell division</keyword>
<evidence type="ECO:0000256" key="1">
    <source>
        <dbReference type="ARBA" id="ARBA00004418"/>
    </source>
</evidence>
<keyword evidence="3" id="KW-0808">Transferase</keyword>
<evidence type="ECO:0000313" key="9">
    <source>
        <dbReference type="Proteomes" id="UP001305521"/>
    </source>
</evidence>
<keyword evidence="6" id="KW-0016">Alginate biosynthesis</keyword>
<comment type="pathway">
    <text evidence="2">Glycan biosynthesis; alginate biosynthesis.</text>
</comment>
<evidence type="ECO:0000256" key="2">
    <source>
        <dbReference type="ARBA" id="ARBA00005182"/>
    </source>
</evidence>